<organism evidence="1 2">
    <name type="scientific">Vibrio vulnificus (strain CMCP6)</name>
    <dbReference type="NCBI Taxonomy" id="216895"/>
    <lineage>
        <taxon>Bacteria</taxon>
        <taxon>Pseudomonadati</taxon>
        <taxon>Pseudomonadota</taxon>
        <taxon>Gammaproteobacteria</taxon>
        <taxon>Vibrionales</taxon>
        <taxon>Vibrionaceae</taxon>
        <taxon>Vibrio</taxon>
    </lineage>
</organism>
<protein>
    <submittedName>
        <fullName evidence="1">Uncharacterized protein</fullName>
    </submittedName>
</protein>
<evidence type="ECO:0000313" key="1">
    <source>
        <dbReference type="EMBL" id="AAO07586.1"/>
    </source>
</evidence>
<dbReference type="Proteomes" id="UP000002275">
    <property type="component" value="Chromosome II"/>
</dbReference>
<dbReference type="KEGG" id="vvu:VV2_0643"/>
<proteinExistence type="predicted"/>
<dbReference type="AlphaFoldDB" id="A0A3Q0KYK4"/>
<reference evidence="2" key="1">
    <citation type="submission" date="2002-12" db="EMBL/GenBank/DDBJ databases">
        <title>Complete genome sequence of Vibrio vulnificus CMCP6.</title>
        <authorList>
            <person name="Rhee J.H."/>
            <person name="Kim S.Y."/>
            <person name="Chung S.S."/>
            <person name="Kim J.J."/>
            <person name="Moon Y.H."/>
            <person name="Jeong H."/>
            <person name="Choy H.E."/>
        </authorList>
    </citation>
    <scope>NUCLEOTIDE SEQUENCE [LARGE SCALE GENOMIC DNA]</scope>
    <source>
        <strain evidence="2">CMCP6</strain>
    </source>
</reference>
<reference evidence="1 2" key="2">
    <citation type="journal article" date="2003" name="Infect. Immun.">
        <title>Characterization and pathogenic significance of Vibrio vulnificus antigens preferentially expressed in septicemic patients.</title>
        <authorList>
            <person name="Kim Y.R."/>
            <person name="Lee S.E."/>
            <person name="Kim C.M."/>
            <person name="Kim S.Y."/>
            <person name="Shin E.K."/>
            <person name="Shin D.H."/>
            <person name="Chung S.S."/>
            <person name="Choy H.E."/>
            <person name="Progulske-Fox A."/>
            <person name="Hillman J.D."/>
            <person name="Handfield M."/>
            <person name="Rhee J.H."/>
        </authorList>
    </citation>
    <scope>NUCLEOTIDE SEQUENCE [LARGE SCALE GENOMIC DNA]</scope>
    <source>
        <strain evidence="1 2">CMCP6</strain>
    </source>
</reference>
<name>A0A3Q0KYK4_VIBVU</name>
<accession>A0A3Q0KYK4</accession>
<evidence type="ECO:0000313" key="2">
    <source>
        <dbReference type="Proteomes" id="UP000002275"/>
    </source>
</evidence>
<sequence>MNFITDTDCEQARKLLLKHKFSLMKLQHPDGHQLACFPPPRQGWTPYDLWQMRQQFPPQWENTAVLAYLRDTPIGGTQI</sequence>
<gene>
    <name evidence="1" type="ordered locus">VV2_0643</name>
</gene>
<dbReference type="EMBL" id="AE016796">
    <property type="protein sequence ID" value="AAO07586.1"/>
    <property type="molecule type" value="Genomic_DNA"/>
</dbReference>
<reference evidence="1 2" key="3">
    <citation type="journal article" date="2011" name="Mol. Syst. Biol.">
        <title>Integrative genome-scale metabolic analysis of Vibrio vulnificus for drug targeting and discovery.</title>
        <authorList>
            <person name="Kim H.U."/>
            <person name="Kim S.Y."/>
            <person name="Jeong H."/>
            <person name="Kim T.Y."/>
            <person name="Kim J.J."/>
            <person name="Choy H.E."/>
            <person name="Yi K.Y."/>
            <person name="Rhee J.H."/>
            <person name="Lee S.Y."/>
        </authorList>
    </citation>
    <scope>NUCLEOTIDE SEQUENCE [LARGE SCALE GENOMIC DNA]</scope>
    <source>
        <strain evidence="1 2">CMCP6</strain>
    </source>
</reference>